<gene>
    <name evidence="3" type="ORF">DFI_01550</name>
</gene>
<dbReference type="Pfam" id="PF04961">
    <property type="entry name" value="FTCD_C"/>
    <property type="match status" value="1"/>
</dbReference>
<dbReference type="SUPFAM" id="SSF101262">
    <property type="entry name" value="Methenyltetrahydrofolate cyclohydrolase-like"/>
    <property type="match status" value="1"/>
</dbReference>
<reference evidence="3 4" key="1">
    <citation type="submission" date="2017-05" db="EMBL/GenBank/DDBJ databases">
        <title>The complete genome sequence of Deinococcus ficus isolated from the rhizosphere of the Ficus religiosa L. in Taiwan.</title>
        <authorList>
            <person name="Wu K.-M."/>
            <person name="Liao T.-L."/>
            <person name="Liu Y.-M."/>
            <person name="Young C.-C."/>
            <person name="Tsai S.-F."/>
        </authorList>
    </citation>
    <scope>NUCLEOTIDE SEQUENCE [LARGE SCALE GENOMIC DNA]</scope>
    <source>
        <strain evidence="3 4">CC-FR2-10</strain>
    </source>
</reference>
<evidence type="ECO:0000313" key="4">
    <source>
        <dbReference type="Proteomes" id="UP000259030"/>
    </source>
</evidence>
<dbReference type="GO" id="GO:0003824">
    <property type="term" value="F:catalytic activity"/>
    <property type="evidence" value="ECO:0007669"/>
    <property type="project" value="InterPro"/>
</dbReference>
<dbReference type="EMBL" id="CP021081">
    <property type="protein sequence ID" value="ASN79864.1"/>
    <property type="molecule type" value="Genomic_DNA"/>
</dbReference>
<dbReference type="KEGG" id="dfc:DFI_01550"/>
<organism evidence="3 4">
    <name type="scientific">Deinococcus ficus</name>
    <dbReference type="NCBI Taxonomy" id="317577"/>
    <lineage>
        <taxon>Bacteria</taxon>
        <taxon>Thermotogati</taxon>
        <taxon>Deinococcota</taxon>
        <taxon>Deinococci</taxon>
        <taxon>Deinococcales</taxon>
        <taxon>Deinococcaceae</taxon>
        <taxon>Deinococcus</taxon>
    </lineage>
</organism>
<accession>A0A221ST95</accession>
<evidence type="ECO:0000256" key="1">
    <source>
        <dbReference type="SAM" id="Phobius"/>
    </source>
</evidence>
<dbReference type="STRING" id="317577.GCA_000419625_00836"/>
<keyword evidence="1" id="KW-0472">Membrane</keyword>
<keyword evidence="4" id="KW-1185">Reference proteome</keyword>
<dbReference type="Proteomes" id="UP000259030">
    <property type="component" value="Chromosome"/>
</dbReference>
<dbReference type="RefSeq" id="WP_051308006.1">
    <property type="nucleotide sequence ID" value="NZ_CP021081.1"/>
</dbReference>
<sequence>MKSVWEGVLGDVLRAASGARPTPGGGSTAGIGAAFGAGLILMALRITVQKTPDRAADLGPQIAALEDVQARMQTLTDEDVRVFRAFVDATRQPEEKRAAALDEAAQAARDTPLALARACLDAMRRGAAVLEAVHAEVVSDVGAGVFLLRGALDAAALTVRINLRPVPAPDRTEWDAALSTLETEAQAVSETVRAGCAARLAAPLEH</sequence>
<name>A0A221ST95_9DEIO</name>
<evidence type="ECO:0000259" key="2">
    <source>
        <dbReference type="Pfam" id="PF04961"/>
    </source>
</evidence>
<feature type="transmembrane region" description="Helical" evidence="1">
    <location>
        <begin position="29"/>
        <end position="48"/>
    </location>
</feature>
<dbReference type="InterPro" id="IPR036178">
    <property type="entry name" value="Formintransfe-cycloase-like_sf"/>
</dbReference>
<dbReference type="InterPro" id="IPR007044">
    <property type="entry name" value="Cyclodeamin/CycHdrlase"/>
</dbReference>
<feature type="domain" description="Cyclodeaminase/cyclohydrolase" evidence="2">
    <location>
        <begin position="11"/>
        <end position="166"/>
    </location>
</feature>
<protein>
    <recommendedName>
        <fullName evidence="2">Cyclodeaminase/cyclohydrolase domain-containing protein</fullName>
    </recommendedName>
</protein>
<dbReference type="Gene3D" id="1.20.120.680">
    <property type="entry name" value="Formiminotetrahydrofolate cyclodeaminase monomer, up-and-down helical bundle"/>
    <property type="match status" value="1"/>
</dbReference>
<proteinExistence type="predicted"/>
<keyword evidence="1" id="KW-0812">Transmembrane</keyword>
<keyword evidence="1" id="KW-1133">Transmembrane helix</keyword>
<evidence type="ECO:0000313" key="3">
    <source>
        <dbReference type="EMBL" id="ASN79864.1"/>
    </source>
</evidence>
<dbReference type="AlphaFoldDB" id="A0A221ST95"/>